<comment type="caution">
    <text evidence="10">The sequence shown here is derived from an EMBL/GenBank/DDBJ whole genome shotgun (WGS) entry which is preliminary data.</text>
</comment>
<dbReference type="Gene3D" id="3.40.50.200">
    <property type="entry name" value="Peptidase S8/S53 domain"/>
    <property type="match status" value="1"/>
</dbReference>
<dbReference type="SUPFAM" id="SSF52743">
    <property type="entry name" value="Subtilisin-like"/>
    <property type="match status" value="1"/>
</dbReference>
<dbReference type="OrthoDB" id="9766923at2"/>
<dbReference type="InterPro" id="IPR050131">
    <property type="entry name" value="Peptidase_S8_subtilisin-like"/>
</dbReference>
<evidence type="ECO:0000256" key="4">
    <source>
        <dbReference type="ARBA" id="ARBA00022825"/>
    </source>
</evidence>
<dbReference type="InterPro" id="IPR022398">
    <property type="entry name" value="Peptidase_S8_His-AS"/>
</dbReference>
<dbReference type="AlphaFoldDB" id="A0A4Y3RQ38"/>
<dbReference type="Gene3D" id="2.60.120.260">
    <property type="entry name" value="Galactose-binding domain-like"/>
    <property type="match status" value="2"/>
</dbReference>
<comment type="similarity">
    <text evidence="1 5 6">Belongs to the peptidase S8 family.</text>
</comment>
<dbReference type="PROSITE" id="PS51892">
    <property type="entry name" value="SUBTILASE"/>
    <property type="match status" value="1"/>
</dbReference>
<evidence type="ECO:0000256" key="6">
    <source>
        <dbReference type="RuleBase" id="RU003355"/>
    </source>
</evidence>
<dbReference type="InterPro" id="IPR036852">
    <property type="entry name" value="Peptidase_S8/S53_dom_sf"/>
</dbReference>
<dbReference type="InterPro" id="IPR008979">
    <property type="entry name" value="Galactose-bd-like_sf"/>
</dbReference>
<dbReference type="Proteomes" id="UP000315226">
    <property type="component" value="Unassembled WGS sequence"/>
</dbReference>
<dbReference type="PRINTS" id="PR00723">
    <property type="entry name" value="SUBTILISIN"/>
</dbReference>
<feature type="chain" id="PRO_5021383949" description="P/Homo B domain-containing protein" evidence="8">
    <location>
        <begin position="28"/>
        <end position="679"/>
    </location>
</feature>
<dbReference type="InterPro" id="IPR023828">
    <property type="entry name" value="Peptidase_S8_Ser-AS"/>
</dbReference>
<dbReference type="PANTHER" id="PTHR43806:SF11">
    <property type="entry name" value="CEREVISIN-RELATED"/>
    <property type="match status" value="1"/>
</dbReference>
<dbReference type="SUPFAM" id="SSF49785">
    <property type="entry name" value="Galactose-binding domain-like"/>
    <property type="match status" value="2"/>
</dbReference>
<dbReference type="PROSITE" id="PS00136">
    <property type="entry name" value="SUBTILASE_ASP"/>
    <property type="match status" value="1"/>
</dbReference>
<feature type="active site" description="Charge relay system" evidence="5">
    <location>
        <position position="146"/>
    </location>
</feature>
<dbReference type="PROSITE" id="PS51829">
    <property type="entry name" value="P_HOMO_B"/>
    <property type="match status" value="1"/>
</dbReference>
<feature type="active site" description="Charge relay system" evidence="5">
    <location>
        <position position="208"/>
    </location>
</feature>
<keyword evidence="3 5" id="KW-0378">Hydrolase</keyword>
<gene>
    <name evidence="10" type="ORF">SGA01_56160</name>
</gene>
<dbReference type="InterPro" id="IPR000209">
    <property type="entry name" value="Peptidase_S8/S53_dom"/>
</dbReference>
<dbReference type="InterPro" id="IPR002884">
    <property type="entry name" value="P_dom"/>
</dbReference>
<proteinExistence type="inferred from homology"/>
<keyword evidence="11" id="KW-1185">Reference proteome</keyword>
<feature type="signal peptide" evidence="8">
    <location>
        <begin position="1"/>
        <end position="27"/>
    </location>
</feature>
<evidence type="ECO:0000256" key="1">
    <source>
        <dbReference type="ARBA" id="ARBA00011073"/>
    </source>
</evidence>
<evidence type="ECO:0000259" key="9">
    <source>
        <dbReference type="PROSITE" id="PS51829"/>
    </source>
</evidence>
<evidence type="ECO:0000313" key="11">
    <source>
        <dbReference type="Proteomes" id="UP000315226"/>
    </source>
</evidence>
<feature type="domain" description="P/Homo B" evidence="9">
    <location>
        <begin position="550"/>
        <end position="679"/>
    </location>
</feature>
<accession>A0A4Y3RQ38</accession>
<feature type="region of interest" description="Disordered" evidence="7">
    <location>
        <begin position="172"/>
        <end position="192"/>
    </location>
</feature>
<keyword evidence="8" id="KW-0732">Signal</keyword>
<keyword evidence="2 5" id="KW-0645">Protease</keyword>
<sequence>MKRPVWGVLAAATAAMLITALPTPAGAAPVSAATSATESDPVPPALLDQAQSDGTVRVNVVTDRRVDLASAAEAGETLVTFDTLPMVTLRVDSAGLQELSATPGVVSVTEDVAVPPSLDESTVTIGSDKTASAGRTGVGSAVAILDTGVDVDHPFLSGRVTTEACFSVNEPSTSTTSLCPNGEIQQEGPGSADTSAGPCAALGAACSHGTHVAGIAAGDGTGVSGAPARGVAPGADIIAIQVFSKVNSAALCGPGNTPCLLAYTSSTAKALEKVLALRKAGTDVIAANLSLGGGRWAAACPDDPRRKAIEDLLAANVATVVAAGNNGYTDAVSAPGCISSAVTVGSTTDDDQLSTFTNRGALLDLLAPGTAIVSSVPGGGFASKSGTSMAAPHVTGALAVLRQSFPEKPVTELEAMLKNSGGDVTYTGAVTPRIQLDAAALGTGGGGGTDPDPELVEWYDWTEVAIPGTGTAESAIEVNQDRPAPSRLQVYADVHRAGTGDLALDLVAPDGSAYPLRRVYQPDTLTEIHQLFEVDASAEQAKGTWKLRATSAGSSGWISGWDLRFPWFDNWTETAIPDNATVESSVVVGSALSGNAPTAVRVYVDIWHDWRGDVKLDLVAPDGRVYPLRAAAPKESGNVISETYVVDASASPAKGTWKLRAQDVAQGDTGLISGWMLTL</sequence>
<dbReference type="PANTHER" id="PTHR43806">
    <property type="entry name" value="PEPTIDASE S8"/>
    <property type="match status" value="1"/>
</dbReference>
<organism evidence="10 11">
    <name type="scientific">Streptomyces gardneri</name>
    <dbReference type="NCBI Taxonomy" id="66892"/>
    <lineage>
        <taxon>Bacteria</taxon>
        <taxon>Bacillati</taxon>
        <taxon>Actinomycetota</taxon>
        <taxon>Actinomycetes</taxon>
        <taxon>Kitasatosporales</taxon>
        <taxon>Streptomycetaceae</taxon>
        <taxon>Streptomyces</taxon>
    </lineage>
</organism>
<dbReference type="Pfam" id="PF01483">
    <property type="entry name" value="P_proprotein"/>
    <property type="match status" value="2"/>
</dbReference>
<dbReference type="PROSITE" id="PS00137">
    <property type="entry name" value="SUBTILASE_HIS"/>
    <property type="match status" value="1"/>
</dbReference>
<name>A0A4Y3RQ38_9ACTN</name>
<dbReference type="PROSITE" id="PS00138">
    <property type="entry name" value="SUBTILASE_SER"/>
    <property type="match status" value="1"/>
</dbReference>
<dbReference type="InterPro" id="IPR015500">
    <property type="entry name" value="Peptidase_S8_subtilisin-rel"/>
</dbReference>
<keyword evidence="4 5" id="KW-0720">Serine protease</keyword>
<evidence type="ECO:0000256" key="7">
    <source>
        <dbReference type="SAM" id="MobiDB-lite"/>
    </source>
</evidence>
<dbReference type="GO" id="GO:0004252">
    <property type="term" value="F:serine-type endopeptidase activity"/>
    <property type="evidence" value="ECO:0007669"/>
    <property type="project" value="UniProtKB-UniRule"/>
</dbReference>
<evidence type="ECO:0000256" key="2">
    <source>
        <dbReference type="ARBA" id="ARBA00022670"/>
    </source>
</evidence>
<dbReference type="GO" id="GO:0006508">
    <property type="term" value="P:proteolysis"/>
    <property type="evidence" value="ECO:0007669"/>
    <property type="project" value="UniProtKB-KW"/>
</dbReference>
<reference evidence="10 11" key="1">
    <citation type="submission" date="2019-06" db="EMBL/GenBank/DDBJ databases">
        <title>Whole genome shotgun sequence of Streptomyces gardneri NBRC 12865.</title>
        <authorList>
            <person name="Hosoyama A."/>
            <person name="Uohara A."/>
            <person name="Ohji S."/>
            <person name="Ichikawa N."/>
        </authorList>
    </citation>
    <scope>NUCLEOTIDE SEQUENCE [LARGE SCALE GENOMIC DNA]</scope>
    <source>
        <strain evidence="10 11">NBRC 12865</strain>
    </source>
</reference>
<dbReference type="InterPro" id="IPR023827">
    <property type="entry name" value="Peptidase_S8_Asp-AS"/>
</dbReference>
<dbReference type="EMBL" id="BJMN01000038">
    <property type="protein sequence ID" value="GEB60011.1"/>
    <property type="molecule type" value="Genomic_DNA"/>
</dbReference>
<dbReference type="RefSeq" id="WP_141299494.1">
    <property type="nucleotide sequence ID" value="NZ_BJMN01000038.1"/>
</dbReference>
<evidence type="ECO:0000256" key="3">
    <source>
        <dbReference type="ARBA" id="ARBA00022801"/>
    </source>
</evidence>
<feature type="active site" description="Charge relay system" evidence="5">
    <location>
        <position position="388"/>
    </location>
</feature>
<dbReference type="Pfam" id="PF00082">
    <property type="entry name" value="Peptidase_S8"/>
    <property type="match status" value="1"/>
</dbReference>
<evidence type="ECO:0000256" key="5">
    <source>
        <dbReference type="PROSITE-ProRule" id="PRU01240"/>
    </source>
</evidence>
<protein>
    <recommendedName>
        <fullName evidence="9">P/Homo B domain-containing protein</fullName>
    </recommendedName>
</protein>
<evidence type="ECO:0000256" key="8">
    <source>
        <dbReference type="SAM" id="SignalP"/>
    </source>
</evidence>
<evidence type="ECO:0000313" key="10">
    <source>
        <dbReference type="EMBL" id="GEB60011.1"/>
    </source>
</evidence>